<evidence type="ECO:0000256" key="2">
    <source>
        <dbReference type="SAM" id="SignalP"/>
    </source>
</evidence>
<dbReference type="PROSITE" id="PS00772">
    <property type="entry name" value="BARWIN_2"/>
    <property type="match status" value="1"/>
</dbReference>
<evidence type="ECO:0000259" key="3">
    <source>
        <dbReference type="PROSITE" id="PS51174"/>
    </source>
</evidence>
<dbReference type="InterPro" id="IPR001153">
    <property type="entry name" value="Barwin_dom"/>
</dbReference>
<dbReference type="PANTHER" id="PTHR46351:SF6">
    <property type="entry name" value="PATHOGENESIS-RELATED PROTEIN PR-4A"/>
    <property type="match status" value="1"/>
</dbReference>
<feature type="chain" id="PRO_5025646514" evidence="2">
    <location>
        <begin position="21"/>
        <end position="95"/>
    </location>
</feature>
<keyword evidence="2" id="KW-0732">Signal</keyword>
<proteinExistence type="predicted"/>
<dbReference type="GO" id="GO:0004540">
    <property type="term" value="F:RNA nuclease activity"/>
    <property type="evidence" value="ECO:0007669"/>
    <property type="project" value="InterPro"/>
</dbReference>
<dbReference type="GO" id="GO:0042742">
    <property type="term" value="P:defense response to bacterium"/>
    <property type="evidence" value="ECO:0007669"/>
    <property type="project" value="InterPro"/>
</dbReference>
<dbReference type="AlphaFoldDB" id="A0A6A3AQL5"/>
<dbReference type="Gene3D" id="2.40.40.10">
    <property type="entry name" value="RlpA-like domain"/>
    <property type="match status" value="1"/>
</dbReference>
<evidence type="ECO:0000313" key="4">
    <source>
        <dbReference type="EMBL" id="KAE8705535.1"/>
    </source>
</evidence>
<gene>
    <name evidence="4" type="ORF">F3Y22_tig00110422pilonHSYRG00025</name>
</gene>
<dbReference type="PROSITE" id="PS51174">
    <property type="entry name" value="BARWIN_3"/>
    <property type="match status" value="1"/>
</dbReference>
<evidence type="ECO:0000256" key="1">
    <source>
        <dbReference type="ARBA" id="ARBA00023157"/>
    </source>
</evidence>
<keyword evidence="5" id="KW-1185">Reference proteome</keyword>
<dbReference type="PANTHER" id="PTHR46351">
    <property type="entry name" value="WOUND-INDUCED PROTEIN WIN2"/>
    <property type="match status" value="1"/>
</dbReference>
<dbReference type="SUPFAM" id="SSF50685">
    <property type="entry name" value="Barwin-like endoglucanases"/>
    <property type="match status" value="1"/>
</dbReference>
<reference evidence="4" key="1">
    <citation type="submission" date="2019-09" db="EMBL/GenBank/DDBJ databases">
        <title>Draft genome information of white flower Hibiscus syriacus.</title>
        <authorList>
            <person name="Kim Y.-M."/>
        </authorList>
    </citation>
    <scope>NUCLEOTIDE SEQUENCE [LARGE SCALE GENOMIC DNA]</scope>
    <source>
        <strain evidence="4">YM2019G1</strain>
    </source>
</reference>
<dbReference type="GO" id="GO:0050832">
    <property type="term" value="P:defense response to fungus"/>
    <property type="evidence" value="ECO:0007669"/>
    <property type="project" value="InterPro"/>
</dbReference>
<dbReference type="InterPro" id="IPR044301">
    <property type="entry name" value="PR4"/>
</dbReference>
<feature type="signal peptide" evidence="2">
    <location>
        <begin position="1"/>
        <end position="20"/>
    </location>
</feature>
<dbReference type="InterPro" id="IPR036908">
    <property type="entry name" value="RlpA-like_sf"/>
</dbReference>
<dbReference type="Pfam" id="PF00967">
    <property type="entry name" value="Barwin"/>
    <property type="match status" value="1"/>
</dbReference>
<name>A0A6A3AQL5_HIBSY</name>
<evidence type="ECO:0000313" key="5">
    <source>
        <dbReference type="Proteomes" id="UP000436088"/>
    </source>
</evidence>
<dbReference type="EMBL" id="VEPZ02000981">
    <property type="protein sequence ID" value="KAE8705535.1"/>
    <property type="molecule type" value="Genomic_DNA"/>
</dbReference>
<comment type="caution">
    <text evidence="4">The sequence shown here is derived from an EMBL/GenBank/DDBJ whole genome shotgun (WGS) entry which is preliminary data.</text>
</comment>
<feature type="domain" description="Barwin" evidence="3">
    <location>
        <begin position="50"/>
        <end position="95"/>
    </location>
</feature>
<dbReference type="InterPro" id="IPR018226">
    <property type="entry name" value="Barwin_CS"/>
</dbReference>
<sequence>MEKLKLCIVVLACVVASVAAQSASNALGMALPTWMDRLLWPCWPSRTHATVRIVDQCRNVGLDLDVNVFNQLDTNGIGNANDFLTVNYDFVDCGD</sequence>
<organism evidence="4 5">
    <name type="scientific">Hibiscus syriacus</name>
    <name type="common">Rose of Sharon</name>
    <dbReference type="NCBI Taxonomy" id="106335"/>
    <lineage>
        <taxon>Eukaryota</taxon>
        <taxon>Viridiplantae</taxon>
        <taxon>Streptophyta</taxon>
        <taxon>Embryophyta</taxon>
        <taxon>Tracheophyta</taxon>
        <taxon>Spermatophyta</taxon>
        <taxon>Magnoliopsida</taxon>
        <taxon>eudicotyledons</taxon>
        <taxon>Gunneridae</taxon>
        <taxon>Pentapetalae</taxon>
        <taxon>rosids</taxon>
        <taxon>malvids</taxon>
        <taxon>Malvales</taxon>
        <taxon>Malvaceae</taxon>
        <taxon>Malvoideae</taxon>
        <taxon>Hibiscus</taxon>
    </lineage>
</organism>
<protein>
    <submittedName>
        <fullName evidence="4">Pathoproteinsis-related protein PR-4B</fullName>
    </submittedName>
</protein>
<accession>A0A6A3AQL5</accession>
<keyword evidence="1" id="KW-1015">Disulfide bond</keyword>
<dbReference type="PRINTS" id="PR00602">
    <property type="entry name" value="BARWIN"/>
</dbReference>
<dbReference type="Proteomes" id="UP000436088">
    <property type="component" value="Unassembled WGS sequence"/>
</dbReference>